<dbReference type="InterPro" id="IPR001509">
    <property type="entry name" value="Epimerase_deHydtase"/>
</dbReference>
<gene>
    <name evidence="3" type="ORF">BC102111_02282</name>
</gene>
<dbReference type="AlphaFoldDB" id="A0A2H1JI74"/>
<dbReference type="GO" id="GO:0004029">
    <property type="term" value="F:aldehyde dehydrogenase (NAD+) activity"/>
    <property type="evidence" value="ECO:0007669"/>
    <property type="project" value="TreeGrafter"/>
</dbReference>
<dbReference type="Pfam" id="PF01370">
    <property type="entry name" value="Epimerase"/>
    <property type="match status" value="1"/>
</dbReference>
<accession>A0A2H1JI74</accession>
<evidence type="ECO:0000256" key="1">
    <source>
        <dbReference type="SAM" id="MobiDB-lite"/>
    </source>
</evidence>
<dbReference type="InterPro" id="IPR036291">
    <property type="entry name" value="NAD(P)-bd_dom_sf"/>
</dbReference>
<evidence type="ECO:0000259" key="2">
    <source>
        <dbReference type="Pfam" id="PF01370"/>
    </source>
</evidence>
<dbReference type="GO" id="GO:0005737">
    <property type="term" value="C:cytoplasm"/>
    <property type="evidence" value="ECO:0007669"/>
    <property type="project" value="TreeGrafter"/>
</dbReference>
<dbReference type="RefSeq" id="WP_101624387.1">
    <property type="nucleotide sequence ID" value="NZ_FXZC01000004.1"/>
</dbReference>
<dbReference type="SUPFAM" id="SSF51735">
    <property type="entry name" value="NAD(P)-binding Rossmann-fold domains"/>
    <property type="match status" value="1"/>
</dbReference>
<reference evidence="3 4" key="1">
    <citation type="submission" date="2017-03" db="EMBL/GenBank/DDBJ databases">
        <authorList>
            <person name="Afonso C.L."/>
            <person name="Miller P.J."/>
            <person name="Scott M.A."/>
            <person name="Spackman E."/>
            <person name="Goraichik I."/>
            <person name="Dimitrov K.M."/>
            <person name="Suarez D.L."/>
            <person name="Swayne D.E."/>
        </authorList>
    </citation>
    <scope>NUCLEOTIDE SEQUENCE [LARGE SCALE GENOMIC DNA]</scope>
    <source>
        <strain evidence="3 4">CIP 102111</strain>
    </source>
</reference>
<dbReference type="Proteomes" id="UP000234333">
    <property type="component" value="Unassembled WGS sequence"/>
</dbReference>
<dbReference type="EMBL" id="FXZC01000004">
    <property type="protein sequence ID" value="SMX87113.1"/>
    <property type="molecule type" value="Genomic_DNA"/>
</dbReference>
<dbReference type="InterPro" id="IPR051783">
    <property type="entry name" value="NAD(P)-dependent_oxidoreduct"/>
</dbReference>
<dbReference type="GeneID" id="99774895"/>
<name>A0A2H1JI74_9MICO</name>
<dbReference type="PANTHER" id="PTHR48079">
    <property type="entry name" value="PROTEIN YEEZ"/>
    <property type="match status" value="1"/>
</dbReference>
<sequence length="548" mass="59374">MRVAVVGATGNVGTAVLDELAHTPEVSSVLGIARRLPDTDAAPYSESEWASIDIGAAVTEDVAIARLADAFTGADAVIHLAWLIQPNSDRTLLRRVNVDGTARVAAAVAEAQVPHLVVASSVGAYSPDDTRQLRDEDWPTGGIPSSHYSVDKAAQERVLDDFSSQHPNVRVTRMRPALIFAAHAASEIQRYFLGEWMPLQMLRTGSLPFLPVPSGLRGVQAVHSSDAARAYVAAVLRGGHWAYNICADDVLGPPDLATLLDHGRAVRVPTPLVRAALGIGHDARLVAADEGWLDMGVSVPLMDNAKAKQDLGWRPEHSASDAARDLLDGLREGTGAASVPLRDRDVADQVSRTGPTAESALAARETRSRSDSVDWDLIGLYVSDHLSGATAGAARIARMAEAFIDTPVYAPLSELADEIRRERGFVAELVTDLDLRRRRLVDAATWTLERLGRLKPNGRLLRRSPMTLVLETELMRSAIMGKLGMWQTLRDNADALGLAAEVFDDLAENSRRQLRTLDAVHDYARTRAFRSDSEVHDQDSPQSPVRPE</sequence>
<feature type="region of interest" description="Disordered" evidence="1">
    <location>
        <begin position="341"/>
        <end position="365"/>
    </location>
</feature>
<proteinExistence type="predicted"/>
<evidence type="ECO:0000313" key="4">
    <source>
        <dbReference type="Proteomes" id="UP000234333"/>
    </source>
</evidence>
<dbReference type="PANTHER" id="PTHR48079:SF6">
    <property type="entry name" value="NAD(P)-BINDING DOMAIN-CONTAINING PROTEIN-RELATED"/>
    <property type="match status" value="1"/>
</dbReference>
<dbReference type="Gene3D" id="3.40.50.720">
    <property type="entry name" value="NAD(P)-binding Rossmann-like Domain"/>
    <property type="match status" value="1"/>
</dbReference>
<evidence type="ECO:0000313" key="3">
    <source>
        <dbReference type="EMBL" id="SMX87113.1"/>
    </source>
</evidence>
<feature type="domain" description="NAD-dependent epimerase/dehydratase" evidence="2">
    <location>
        <begin position="3"/>
        <end position="245"/>
    </location>
</feature>
<organism evidence="3 4">
    <name type="scientific">Brevibacterium casei CIP 102111</name>
    <dbReference type="NCBI Taxonomy" id="1255625"/>
    <lineage>
        <taxon>Bacteria</taxon>
        <taxon>Bacillati</taxon>
        <taxon>Actinomycetota</taxon>
        <taxon>Actinomycetes</taxon>
        <taxon>Micrococcales</taxon>
        <taxon>Brevibacteriaceae</taxon>
        <taxon>Brevibacterium</taxon>
    </lineage>
</organism>
<protein>
    <submittedName>
        <fullName evidence="3">Nucleoside-diphosphate-sugar epimerase</fullName>
    </submittedName>
</protein>